<organism evidence="2 3">
    <name type="scientific">Schistocephalus solidus</name>
    <name type="common">Tapeworm</name>
    <dbReference type="NCBI Taxonomy" id="70667"/>
    <lineage>
        <taxon>Eukaryota</taxon>
        <taxon>Metazoa</taxon>
        <taxon>Spiralia</taxon>
        <taxon>Lophotrochozoa</taxon>
        <taxon>Platyhelminthes</taxon>
        <taxon>Cestoda</taxon>
        <taxon>Eucestoda</taxon>
        <taxon>Diphyllobothriidea</taxon>
        <taxon>Diphyllobothriidae</taxon>
        <taxon>Schistocephalus</taxon>
    </lineage>
</organism>
<dbReference type="OrthoDB" id="6274749at2759"/>
<dbReference type="STRING" id="70667.A0A3P7EGJ1"/>
<name>A0A3P7EGJ1_SCHSO</name>
<gene>
    <name evidence="2" type="ORF">SSLN_LOCUS12302</name>
</gene>
<dbReference type="Proteomes" id="UP000275846">
    <property type="component" value="Unassembled WGS sequence"/>
</dbReference>
<dbReference type="AlphaFoldDB" id="A0A3P7EGJ1"/>
<dbReference type="EMBL" id="UYSU01037165">
    <property type="protein sequence ID" value="VDL98687.1"/>
    <property type="molecule type" value="Genomic_DNA"/>
</dbReference>
<feature type="region of interest" description="Disordered" evidence="1">
    <location>
        <begin position="56"/>
        <end position="117"/>
    </location>
</feature>
<dbReference type="Pfam" id="PF11816">
    <property type="entry name" value="DUF3337"/>
    <property type="match status" value="1"/>
</dbReference>
<accession>A0A3P7EGJ1</accession>
<evidence type="ECO:0000313" key="3">
    <source>
        <dbReference type="Proteomes" id="UP000275846"/>
    </source>
</evidence>
<evidence type="ECO:0000256" key="1">
    <source>
        <dbReference type="SAM" id="MobiDB-lite"/>
    </source>
</evidence>
<protein>
    <submittedName>
        <fullName evidence="2">Uncharacterized protein</fullName>
    </submittedName>
</protein>
<reference evidence="2 3" key="1">
    <citation type="submission" date="2018-11" db="EMBL/GenBank/DDBJ databases">
        <authorList>
            <consortium name="Pathogen Informatics"/>
        </authorList>
    </citation>
    <scope>NUCLEOTIDE SEQUENCE [LARGE SCALE GENOMIC DNA]</scope>
    <source>
        <strain evidence="2 3">NST_G2</strain>
    </source>
</reference>
<keyword evidence="3" id="KW-1185">Reference proteome</keyword>
<proteinExistence type="predicted"/>
<sequence>MKAMNPKAKNIPANLATANRERLSANETLLIRKVMEYEFQRMLELVESATSVPVDQPTVTAAGGSPTSTSMASDTKTDSATLPSSANAAQPSVDGSGSKVAQQQPIPGLTASETSASGDGAEFHAQFMTRVRFVPAHAPPGTTLADLTAVANAAFKGSPTPEDVIQIWCGDHLLHPDMNLRTVRHFYWKQPGDLVLTYTILKDC</sequence>
<evidence type="ECO:0000313" key="2">
    <source>
        <dbReference type="EMBL" id="VDL98687.1"/>
    </source>
</evidence>
<dbReference type="InterPro" id="IPR021772">
    <property type="entry name" value="WDR48/Bun107"/>
</dbReference>